<dbReference type="PROSITE" id="PS00012">
    <property type="entry name" value="PHOSPHOPANTETHEINE"/>
    <property type="match status" value="1"/>
</dbReference>
<dbReference type="EMBL" id="BOPC01000111">
    <property type="protein sequence ID" value="GIJ30423.1"/>
    <property type="molecule type" value="Genomic_DNA"/>
</dbReference>
<comment type="caution">
    <text evidence="6">The sequence shown here is derived from an EMBL/GenBank/DDBJ whole genome shotgun (WGS) entry which is preliminary data.</text>
</comment>
<dbReference type="Pfam" id="PF00109">
    <property type="entry name" value="ketoacyl-synt"/>
    <property type="match status" value="1"/>
</dbReference>
<dbReference type="PROSITE" id="PS52004">
    <property type="entry name" value="KS3_2"/>
    <property type="match status" value="1"/>
</dbReference>
<evidence type="ECO:0000256" key="1">
    <source>
        <dbReference type="ARBA" id="ARBA00022450"/>
    </source>
</evidence>
<dbReference type="Pfam" id="PF08659">
    <property type="entry name" value="KR"/>
    <property type="match status" value="1"/>
</dbReference>
<dbReference type="PROSITE" id="PS00606">
    <property type="entry name" value="KS3_1"/>
    <property type="match status" value="1"/>
</dbReference>
<dbReference type="InterPro" id="IPR018201">
    <property type="entry name" value="Ketoacyl_synth_AS"/>
</dbReference>
<sequence length="1520" mass="159883">MSYQHDESGDLPRKAPDEYRDDSQSVAIIGMACRFPDADTPTQFWSNLVGGRESITVADGPDGGPAGWIRASATLDGIDRFDAGFFGYSPREVALLDPQHRLFLEVCWEALEDGGAAGRRRTPDVGVYGGCGTSLYLMHNLGGQASKPLPNFLDTAQDLQLTMAAERDFLTSRVSYKLDLDGPSVSVQAACATGLYALHLACQALLAGECDLALAGAAHVPVPQIDGYRPEPGLVLSQDGHCRAFDARATGTVFGSGVGAVLLKPLDQALADGDRVYAVVRGTAVNNDGAGKPGFSAPSAAGQAAVIRQALAAADVEADSISYVEAHGTATPAGDPIEIAALTDAFAGVAPRICAIGSVKTNIGHLSWASGIAGLIKAALALWHRKLPASLHFREPNPAIDFAGSPFFVQSETADWPLGGGPRRAGVSAFGLGGTNAHAILEEAPPAPAGRNDPDAESEPGLQVLPISGHTEPALRELASRIGTALLDEAAPEAADVAFTLGTGRRHFAHRAAVVGSDRKTLAMLLDAVANGEAEASDGFDGEIGLSYGLVRGAPPHLTALFSGHGAEYLEACRDLYLSEPVFREFVDRADPHYRQHIGHRLSEFLYQDGARRGMPIADFRLAQPVVYTLQAALLTLWRSWGIVPDAYVGHSLGEYAAAYGTGVFDFETGLYLVSERARLLSTLPESGAMAAVFADEQQVRELLAGNAKVGVAAINAPNRIVISGDGAAVRAVVAAAEQRAITCKPLRIGRAGHSSQIDAILDDYSAVLESVELRPPAHMIVSTLTGAPVTEEIATPGYWLRQLRQPVRFLDAIRAAASGKPGVFLEIGLANTLAGLAQLALDDDPENEPTCLETLRWERNDIASTRLALARAYTAGVAVDWAAVSPGGRMVTLPTYPFQRRRHWIEPAPSSGDALAGSIDSDSMGATDVDVANQADSRGPAHYVVTWVDAPPAAVAQAANRRILLIVPSMRSAADLTREMERLGAEVLVHVLTDDAVTDAARVLTDYRPDTVVNAVPVLRKRQADLGGLPLATASVSDDVVAAGGVASLQIFQAVSAANLPDVVVCTVTSGAHRVLTSDDVIPAQGAIVGIARAARTEFSTVRHVLIDVDAAATKQWWAASAVPRLAAAIGSAPVGDAELALRGERVLLPRLRPGRVPAGAGWTRIDPAGWYLVIGGLAGVGLECAHALLELGARRLVLCGRSAPGPEHAEQLRRLSREFGADIRTEAVDVSSPQQVDRLFAGYCAGDAVVRGVVHAAGIIDDGIIDRTDWRRIARVLAPKAQGAWNLHRSAAEHAPDLDLFIMTSSFTSLFGNPGQAGHAAACAFLDALAGHRRAVGLAGLSVNLGSWSDVGYLAGNEDFLRQLEEQGLGTISSAAGRPLLRSAIEGWPSGQVGLLAIRWKDLDPDHHLASNPLVGGLIGGAESAPGAADSPSAAPMTPEEVLTCCQEVVARELGFDGDELGGLDLAEAGMDSLNALAIRNKLQRRLSVPLPASICFDKPTVDELADEIKRRMREVRA</sequence>
<evidence type="ECO:0000259" key="4">
    <source>
        <dbReference type="PROSITE" id="PS50075"/>
    </source>
</evidence>
<dbReference type="RefSeq" id="WP_204038129.1">
    <property type="nucleotide sequence ID" value="NZ_BOPC01000111.1"/>
</dbReference>
<accession>A0ABQ4JIJ0</accession>
<feature type="domain" description="Carrier" evidence="4">
    <location>
        <begin position="1439"/>
        <end position="1515"/>
    </location>
</feature>
<keyword evidence="1" id="KW-0596">Phosphopantetheine</keyword>
<dbReference type="Gene3D" id="3.40.50.720">
    <property type="entry name" value="NAD(P)-binding Rossmann-like Domain"/>
    <property type="match status" value="1"/>
</dbReference>
<dbReference type="InterPro" id="IPR016035">
    <property type="entry name" value="Acyl_Trfase/lysoPLipase"/>
</dbReference>
<reference evidence="6 7" key="1">
    <citation type="submission" date="2021-01" db="EMBL/GenBank/DDBJ databases">
        <title>Whole genome shotgun sequence of Verrucosispora qiuiae NBRC 106684.</title>
        <authorList>
            <person name="Komaki H."/>
            <person name="Tamura T."/>
        </authorList>
    </citation>
    <scope>NUCLEOTIDE SEQUENCE [LARGE SCALE GENOMIC DNA]</scope>
    <source>
        <strain evidence="6 7">NBRC 106684</strain>
    </source>
</reference>
<dbReference type="Pfam" id="PF00698">
    <property type="entry name" value="Acyl_transf_1"/>
    <property type="match status" value="1"/>
</dbReference>
<dbReference type="PANTHER" id="PTHR43775">
    <property type="entry name" value="FATTY ACID SYNTHASE"/>
    <property type="match status" value="1"/>
</dbReference>
<dbReference type="InterPro" id="IPR014030">
    <property type="entry name" value="Ketoacyl_synth_N"/>
</dbReference>
<keyword evidence="7" id="KW-1185">Reference proteome</keyword>
<dbReference type="InterPro" id="IPR014043">
    <property type="entry name" value="Acyl_transferase_dom"/>
</dbReference>
<dbReference type="SUPFAM" id="SSF52151">
    <property type="entry name" value="FabD/lysophospholipase-like"/>
    <property type="match status" value="1"/>
</dbReference>
<dbReference type="Gene3D" id="3.40.47.10">
    <property type="match status" value="1"/>
</dbReference>
<evidence type="ECO:0000313" key="7">
    <source>
        <dbReference type="Proteomes" id="UP000653076"/>
    </source>
</evidence>
<dbReference type="InterPro" id="IPR032821">
    <property type="entry name" value="PKS_assoc"/>
</dbReference>
<feature type="domain" description="Ketosynthase family 3 (KS3)" evidence="5">
    <location>
        <begin position="23"/>
        <end position="443"/>
    </location>
</feature>
<dbReference type="SUPFAM" id="SSF51735">
    <property type="entry name" value="NAD(P)-binding Rossmann-fold domains"/>
    <property type="match status" value="2"/>
</dbReference>
<evidence type="ECO:0000259" key="5">
    <source>
        <dbReference type="PROSITE" id="PS52004"/>
    </source>
</evidence>
<dbReference type="InterPro" id="IPR020806">
    <property type="entry name" value="PKS_PP-bd"/>
</dbReference>
<organism evidence="6 7">
    <name type="scientific">Micromonospora qiuiae</name>
    <dbReference type="NCBI Taxonomy" id="502268"/>
    <lineage>
        <taxon>Bacteria</taxon>
        <taxon>Bacillati</taxon>
        <taxon>Actinomycetota</taxon>
        <taxon>Actinomycetes</taxon>
        <taxon>Micromonosporales</taxon>
        <taxon>Micromonosporaceae</taxon>
        <taxon>Micromonospora</taxon>
    </lineage>
</organism>
<dbReference type="PANTHER" id="PTHR43775:SF37">
    <property type="entry name" value="SI:DKEY-61P9.11"/>
    <property type="match status" value="1"/>
</dbReference>
<dbReference type="Proteomes" id="UP000653076">
    <property type="component" value="Unassembled WGS sequence"/>
</dbReference>
<dbReference type="InterPro" id="IPR009081">
    <property type="entry name" value="PP-bd_ACP"/>
</dbReference>
<dbReference type="InterPro" id="IPR016039">
    <property type="entry name" value="Thiolase-like"/>
</dbReference>
<dbReference type="Gene3D" id="3.40.366.10">
    <property type="entry name" value="Malonyl-Coenzyme A Acyl Carrier Protein, domain 2"/>
    <property type="match status" value="1"/>
</dbReference>
<dbReference type="SUPFAM" id="SSF55048">
    <property type="entry name" value="Probable ACP-binding domain of malonyl-CoA ACP transacylase"/>
    <property type="match status" value="1"/>
</dbReference>
<dbReference type="InterPro" id="IPR050091">
    <property type="entry name" value="PKS_NRPS_Biosynth_Enz"/>
</dbReference>
<dbReference type="InterPro" id="IPR001227">
    <property type="entry name" value="Ac_transferase_dom_sf"/>
</dbReference>
<dbReference type="SUPFAM" id="SSF47336">
    <property type="entry name" value="ACP-like"/>
    <property type="match status" value="1"/>
</dbReference>
<evidence type="ECO:0008006" key="8">
    <source>
        <dbReference type="Google" id="ProtNLM"/>
    </source>
</evidence>
<dbReference type="InterPro" id="IPR016036">
    <property type="entry name" value="Malonyl_transacylase_ACP-bd"/>
</dbReference>
<dbReference type="InterPro" id="IPR057326">
    <property type="entry name" value="KR_dom"/>
</dbReference>
<dbReference type="SMART" id="SM00827">
    <property type="entry name" value="PKS_AT"/>
    <property type="match status" value="1"/>
</dbReference>
<dbReference type="InterPro" id="IPR020841">
    <property type="entry name" value="PKS_Beta-ketoAc_synthase_dom"/>
</dbReference>
<dbReference type="InterPro" id="IPR013968">
    <property type="entry name" value="PKS_KR"/>
</dbReference>
<dbReference type="CDD" id="cd00833">
    <property type="entry name" value="PKS"/>
    <property type="match status" value="1"/>
</dbReference>
<dbReference type="CDD" id="cd08955">
    <property type="entry name" value="KR_2_FAS_SDR_x"/>
    <property type="match status" value="1"/>
</dbReference>
<keyword evidence="2" id="KW-0597">Phosphoprotein</keyword>
<dbReference type="PROSITE" id="PS50075">
    <property type="entry name" value="CARRIER"/>
    <property type="match status" value="1"/>
</dbReference>
<dbReference type="Pfam" id="PF00550">
    <property type="entry name" value="PP-binding"/>
    <property type="match status" value="1"/>
</dbReference>
<dbReference type="InterPro" id="IPR014031">
    <property type="entry name" value="Ketoacyl_synth_C"/>
</dbReference>
<dbReference type="InterPro" id="IPR006162">
    <property type="entry name" value="Ppantetheine_attach_site"/>
</dbReference>
<dbReference type="InterPro" id="IPR036736">
    <property type="entry name" value="ACP-like_sf"/>
</dbReference>
<dbReference type="SMART" id="SM00823">
    <property type="entry name" value="PKS_PP"/>
    <property type="match status" value="1"/>
</dbReference>
<dbReference type="SMART" id="SM00822">
    <property type="entry name" value="PKS_KR"/>
    <property type="match status" value="1"/>
</dbReference>
<dbReference type="Gene3D" id="1.10.1200.10">
    <property type="entry name" value="ACP-like"/>
    <property type="match status" value="1"/>
</dbReference>
<dbReference type="Pfam" id="PF16197">
    <property type="entry name" value="KAsynt_C_assoc"/>
    <property type="match status" value="1"/>
</dbReference>
<proteinExistence type="predicted"/>
<dbReference type="Gene3D" id="3.30.70.3290">
    <property type="match status" value="1"/>
</dbReference>
<name>A0ABQ4JIJ0_9ACTN</name>
<dbReference type="SMART" id="SM00825">
    <property type="entry name" value="PKS_KS"/>
    <property type="match status" value="1"/>
</dbReference>
<evidence type="ECO:0000256" key="3">
    <source>
        <dbReference type="ARBA" id="ARBA00022679"/>
    </source>
</evidence>
<protein>
    <recommendedName>
        <fullName evidence="8">Type I polyketide synthase</fullName>
    </recommendedName>
</protein>
<evidence type="ECO:0000313" key="6">
    <source>
        <dbReference type="EMBL" id="GIJ30423.1"/>
    </source>
</evidence>
<evidence type="ECO:0000256" key="2">
    <source>
        <dbReference type="ARBA" id="ARBA00022553"/>
    </source>
</evidence>
<keyword evidence="3" id="KW-0808">Transferase</keyword>
<gene>
    <name evidence="6" type="ORF">Vqi01_55850</name>
</gene>
<dbReference type="Pfam" id="PF02801">
    <property type="entry name" value="Ketoacyl-synt_C"/>
    <property type="match status" value="1"/>
</dbReference>
<dbReference type="InterPro" id="IPR036291">
    <property type="entry name" value="NAD(P)-bd_dom_sf"/>
</dbReference>
<dbReference type="SUPFAM" id="SSF53901">
    <property type="entry name" value="Thiolase-like"/>
    <property type="match status" value="1"/>
</dbReference>